<name>A0AAV4KIL6_9ACTN</name>
<feature type="region of interest" description="Disordered" evidence="1">
    <location>
        <begin position="77"/>
        <end position="130"/>
    </location>
</feature>
<dbReference type="Gene3D" id="3.20.20.30">
    <property type="entry name" value="Luciferase-like domain"/>
    <property type="match status" value="1"/>
</dbReference>
<accession>A0AAV4KIL6</accession>
<feature type="compositionally biased region" description="Low complexity" evidence="1">
    <location>
        <begin position="77"/>
        <end position="92"/>
    </location>
</feature>
<dbReference type="Proteomes" id="UP000642014">
    <property type="component" value="Unassembled WGS sequence"/>
</dbReference>
<dbReference type="AlphaFoldDB" id="A0AAV4KIL6"/>
<reference evidence="2 3" key="1">
    <citation type="journal article" date="2014" name="Int. J. Syst. Evol. Microbiol.">
        <title>Complete genome sequence of Corynebacterium casei LMG S-19264T (=DSM 44701T), isolated from a smear-ripened cheese.</title>
        <authorList>
            <consortium name="US DOE Joint Genome Institute (JGI-PGF)"/>
            <person name="Walter F."/>
            <person name="Albersmeier A."/>
            <person name="Kalinowski J."/>
            <person name="Ruckert C."/>
        </authorList>
    </citation>
    <scope>NUCLEOTIDE SEQUENCE [LARGE SCALE GENOMIC DNA]</scope>
    <source>
        <strain evidence="2 3">JCM 4205</strain>
    </source>
</reference>
<dbReference type="SUPFAM" id="SSF51679">
    <property type="entry name" value="Bacterial luciferase-like"/>
    <property type="match status" value="1"/>
</dbReference>
<organism evidence="2 3">
    <name type="scientific">Streptomyces cinereoruber</name>
    <dbReference type="NCBI Taxonomy" id="67260"/>
    <lineage>
        <taxon>Bacteria</taxon>
        <taxon>Bacillati</taxon>
        <taxon>Actinomycetota</taxon>
        <taxon>Actinomycetes</taxon>
        <taxon>Kitasatosporales</taxon>
        <taxon>Streptomycetaceae</taxon>
        <taxon>Streptomyces</taxon>
    </lineage>
</organism>
<feature type="compositionally biased region" description="Low complexity" evidence="1">
    <location>
        <begin position="100"/>
        <end position="130"/>
    </location>
</feature>
<evidence type="ECO:0000256" key="1">
    <source>
        <dbReference type="SAM" id="MobiDB-lite"/>
    </source>
</evidence>
<dbReference type="GO" id="GO:0016705">
    <property type="term" value="F:oxidoreductase activity, acting on paired donors, with incorporation or reduction of molecular oxygen"/>
    <property type="evidence" value="ECO:0007669"/>
    <property type="project" value="InterPro"/>
</dbReference>
<dbReference type="InterPro" id="IPR036661">
    <property type="entry name" value="Luciferase-like_sf"/>
</dbReference>
<gene>
    <name evidence="2" type="ORF">GCM10010497_17730</name>
</gene>
<dbReference type="EMBL" id="BMSJ01000002">
    <property type="protein sequence ID" value="GGR15879.1"/>
    <property type="molecule type" value="Genomic_DNA"/>
</dbReference>
<evidence type="ECO:0000313" key="2">
    <source>
        <dbReference type="EMBL" id="GGR15879.1"/>
    </source>
</evidence>
<evidence type="ECO:0008006" key="4">
    <source>
        <dbReference type="Google" id="ProtNLM"/>
    </source>
</evidence>
<protein>
    <recommendedName>
        <fullName evidence="4">LLM class flavin-dependent oxidoreductase</fullName>
    </recommendedName>
</protein>
<comment type="caution">
    <text evidence="2">The sequence shown here is derived from an EMBL/GenBank/DDBJ whole genome shotgun (WGS) entry which is preliminary data.</text>
</comment>
<sequence>MPALWARSRGERTRFVGLTRIEERQAVLVAPGSPVRGAAALRGLRLAVPRHSVPIDFWRAMALRGFEGALASAGAPSASACASTSSSATPRTRPGPPPTGSSTSSARRPTPGSPASGPGRTASAGSASSAGTAVVGSTAQVVERLQEFQDLGVDTFILSGNPLLEEAYRVAETVLPALGVTRRGRGRPTR</sequence>
<proteinExistence type="predicted"/>
<evidence type="ECO:0000313" key="3">
    <source>
        <dbReference type="Proteomes" id="UP000642014"/>
    </source>
</evidence>